<dbReference type="Proteomes" id="UP000667650">
    <property type="component" value="Unassembled WGS sequence"/>
</dbReference>
<dbReference type="RefSeq" id="WP_166521932.1">
    <property type="nucleotide sequence ID" value="NZ_JAAABI010000001.1"/>
</dbReference>
<reference evidence="1" key="1">
    <citation type="submission" date="2020-01" db="EMBL/GenBank/DDBJ databases">
        <title>Muricauda ochracea sp. nov., isolated from a tidal flat of Garorim bay in Korea.</title>
        <authorList>
            <person name="Kim D."/>
            <person name="Yoo Y."/>
            <person name="Kim J.-J."/>
        </authorList>
    </citation>
    <scope>NUCLEOTIDE SEQUENCE</scope>
    <source>
        <strain evidence="1">JGD-17</strain>
    </source>
</reference>
<dbReference type="EMBL" id="JAAABI010000001">
    <property type="protein sequence ID" value="NAY90518.1"/>
    <property type="molecule type" value="Genomic_DNA"/>
</dbReference>
<sequence>MSLVLSLSGVKVLSRKEQRNVLGGNASTCNPCLGKDLNDPCFLNCDPFNPGQCQDPDNDKILTCQVF</sequence>
<gene>
    <name evidence="1" type="ORF">GTQ34_01190</name>
</gene>
<evidence type="ECO:0000313" key="1">
    <source>
        <dbReference type="EMBL" id="NAY90518.1"/>
    </source>
</evidence>
<comment type="caution">
    <text evidence="1">The sequence shown here is derived from an EMBL/GenBank/DDBJ whole genome shotgun (WGS) entry which is preliminary data.</text>
</comment>
<name>A0A964WW79_9FLAO</name>
<keyword evidence="2" id="KW-1185">Reference proteome</keyword>
<evidence type="ECO:0000313" key="2">
    <source>
        <dbReference type="Proteomes" id="UP000667650"/>
    </source>
</evidence>
<dbReference type="AlphaFoldDB" id="A0A964WW79"/>
<proteinExistence type="predicted"/>
<organism evidence="1 2">
    <name type="scientific">Flagellimonas ochracea</name>
    <dbReference type="NCBI Taxonomy" id="2696472"/>
    <lineage>
        <taxon>Bacteria</taxon>
        <taxon>Pseudomonadati</taxon>
        <taxon>Bacteroidota</taxon>
        <taxon>Flavobacteriia</taxon>
        <taxon>Flavobacteriales</taxon>
        <taxon>Flavobacteriaceae</taxon>
        <taxon>Flagellimonas</taxon>
    </lineage>
</organism>
<protein>
    <submittedName>
        <fullName evidence="1">Uncharacterized protein</fullName>
    </submittedName>
</protein>
<accession>A0A964WW79</accession>